<dbReference type="InterPro" id="IPR029063">
    <property type="entry name" value="SAM-dependent_MTases_sf"/>
</dbReference>
<dbReference type="PANTHER" id="PTHR13393:SF0">
    <property type="entry name" value="RNA N6-ADENOSINE-METHYLTRANSFERASE METTL16"/>
    <property type="match status" value="1"/>
</dbReference>
<sequence>MTFLNKGDAYFRGLYSREPDFRQLASQDAEFGAILKPNYQLDFTDPAAVKQLTKTLLKIDFGLDIELPGDRLCPPVPNRHNYILWLKGLLDSSSYNEPGGKLVGLDIGTGASCIYPLLGCAQRPWFFIATDIDPESLRSATKNVELNKLQSRIRILPRQRTDPMIPMDEINLPKVDFVMTNPPFYEDEDQMLQSAAKKSRPPLTACTGAPVEMVCEGGEVAFVTRILEESLRLGEKVQWYTSMFGMVSSLEVMVERLRERGVDNYAVTEFVQGKKTRRWAVAWSFGPMRPSQEVARGMTATPWRKILPPPVRVVILTFPVSEVVGTKIDALLALISPLELMSWEWDKQRLRGVGRARENVWSRAWRRKRKREEALEQAEGVPVPKEVSAGERCVFGFSVSIVVQKTDSVLDCCWREGHDEAIFTSFCGFVKTRLEAAQARKLTT</sequence>
<dbReference type="PANTHER" id="PTHR13393">
    <property type="entry name" value="SAM-DEPENDENT METHYLTRANSFERASE"/>
    <property type="match status" value="1"/>
</dbReference>
<dbReference type="SUPFAM" id="SSF53335">
    <property type="entry name" value="S-adenosyl-L-methionine-dependent methyltransferases"/>
    <property type="match status" value="1"/>
</dbReference>
<dbReference type="GO" id="GO:0005634">
    <property type="term" value="C:nucleus"/>
    <property type="evidence" value="ECO:0007669"/>
    <property type="project" value="TreeGrafter"/>
</dbReference>
<keyword evidence="4" id="KW-1185">Reference proteome</keyword>
<evidence type="ECO:0000256" key="1">
    <source>
        <dbReference type="ARBA" id="ARBA00022603"/>
    </source>
</evidence>
<evidence type="ECO:0008006" key="5">
    <source>
        <dbReference type="Google" id="ProtNLM"/>
    </source>
</evidence>
<dbReference type="GO" id="GO:0008168">
    <property type="term" value="F:methyltransferase activity"/>
    <property type="evidence" value="ECO:0007669"/>
    <property type="project" value="UniProtKB-KW"/>
</dbReference>
<comment type="caution">
    <text evidence="3">The sequence shown here is derived from an EMBL/GenBank/DDBJ whole genome shotgun (WGS) entry which is preliminary data.</text>
</comment>
<proteinExistence type="predicted"/>
<dbReference type="InterPro" id="IPR010286">
    <property type="entry name" value="METTL16/RlmF"/>
</dbReference>
<dbReference type="AlphaFoldDB" id="A0AAN9U0G7"/>
<dbReference type="CDD" id="cd02440">
    <property type="entry name" value="AdoMet_MTases"/>
    <property type="match status" value="1"/>
</dbReference>
<gene>
    <name evidence="3" type="ORF">SLS53_007438</name>
</gene>
<evidence type="ECO:0000313" key="3">
    <source>
        <dbReference type="EMBL" id="KAK7735525.1"/>
    </source>
</evidence>
<evidence type="ECO:0000256" key="2">
    <source>
        <dbReference type="ARBA" id="ARBA00022679"/>
    </source>
</evidence>
<dbReference type="Pfam" id="PF05971">
    <property type="entry name" value="Methyltransf_10"/>
    <property type="match status" value="1"/>
</dbReference>
<reference evidence="3 4" key="1">
    <citation type="journal article" date="2023" name="PLoS ONE">
        <title>Cytospora paraplurivora sp. nov. isolated from orchards with fruit tree decline syndrome in Ontario, Canada.</title>
        <authorList>
            <person name="Ilyukhin E."/>
            <person name="Nguyen H.D.T."/>
            <person name="Castle A.J."/>
            <person name="Ellouze W."/>
        </authorList>
    </citation>
    <scope>NUCLEOTIDE SEQUENCE [LARGE SCALE GENOMIC DNA]</scope>
    <source>
        <strain evidence="3 4">FDS-564</strain>
    </source>
</reference>
<organism evidence="3 4">
    <name type="scientific">Cytospora paraplurivora</name>
    <dbReference type="NCBI Taxonomy" id="2898453"/>
    <lineage>
        <taxon>Eukaryota</taxon>
        <taxon>Fungi</taxon>
        <taxon>Dikarya</taxon>
        <taxon>Ascomycota</taxon>
        <taxon>Pezizomycotina</taxon>
        <taxon>Sordariomycetes</taxon>
        <taxon>Sordariomycetidae</taxon>
        <taxon>Diaporthales</taxon>
        <taxon>Cytosporaceae</taxon>
        <taxon>Cytospora</taxon>
    </lineage>
</organism>
<keyword evidence="1" id="KW-0489">Methyltransferase</keyword>
<protein>
    <recommendedName>
        <fullName evidence="5">U6 small nuclear RNA (adenine-(43)-N(6))-methyltransferase</fullName>
    </recommendedName>
</protein>
<evidence type="ECO:0000313" key="4">
    <source>
        <dbReference type="Proteomes" id="UP001320245"/>
    </source>
</evidence>
<dbReference type="GO" id="GO:0070475">
    <property type="term" value="P:rRNA base methylation"/>
    <property type="evidence" value="ECO:0007669"/>
    <property type="project" value="TreeGrafter"/>
</dbReference>
<dbReference type="EMBL" id="JAJSPL020000038">
    <property type="protein sequence ID" value="KAK7735525.1"/>
    <property type="molecule type" value="Genomic_DNA"/>
</dbReference>
<dbReference type="Proteomes" id="UP001320245">
    <property type="component" value="Unassembled WGS sequence"/>
</dbReference>
<accession>A0AAN9U0G7</accession>
<dbReference type="Gene3D" id="3.40.50.150">
    <property type="entry name" value="Vaccinia Virus protein VP39"/>
    <property type="match status" value="1"/>
</dbReference>
<keyword evidence="2" id="KW-0808">Transferase</keyword>
<name>A0AAN9U0G7_9PEZI</name>